<reference evidence="1 2" key="1">
    <citation type="journal article" date="2016" name="Mol. Biol. Evol.">
        <title>Comparative Genomics of Early-Diverging Mushroom-Forming Fungi Provides Insights into the Origins of Lignocellulose Decay Capabilities.</title>
        <authorList>
            <person name="Nagy L.G."/>
            <person name="Riley R."/>
            <person name="Tritt A."/>
            <person name="Adam C."/>
            <person name="Daum C."/>
            <person name="Floudas D."/>
            <person name="Sun H."/>
            <person name="Yadav J.S."/>
            <person name="Pangilinan J."/>
            <person name="Larsson K.H."/>
            <person name="Matsuura K."/>
            <person name="Barry K."/>
            <person name="Labutti K."/>
            <person name="Kuo R."/>
            <person name="Ohm R.A."/>
            <person name="Bhattacharya S.S."/>
            <person name="Shirouzu T."/>
            <person name="Yoshinaga Y."/>
            <person name="Martin F.M."/>
            <person name="Grigoriev I.V."/>
            <person name="Hibbett D.S."/>
        </authorList>
    </citation>
    <scope>NUCLEOTIDE SEQUENCE [LARGE SCALE GENOMIC DNA]</scope>
    <source>
        <strain evidence="1 2">HHB9708</strain>
    </source>
</reference>
<dbReference type="AlphaFoldDB" id="A0A164Y7V2"/>
<dbReference type="EMBL" id="KV419398">
    <property type="protein sequence ID" value="KZS96664.1"/>
    <property type="molecule type" value="Genomic_DNA"/>
</dbReference>
<organism evidence="1 2">
    <name type="scientific">Sistotremastrum niveocremeum HHB9708</name>
    <dbReference type="NCBI Taxonomy" id="1314777"/>
    <lineage>
        <taxon>Eukaryota</taxon>
        <taxon>Fungi</taxon>
        <taxon>Dikarya</taxon>
        <taxon>Basidiomycota</taxon>
        <taxon>Agaricomycotina</taxon>
        <taxon>Agaricomycetes</taxon>
        <taxon>Sistotremastrales</taxon>
        <taxon>Sistotremastraceae</taxon>
        <taxon>Sertulicium</taxon>
        <taxon>Sertulicium niveocremeum</taxon>
    </lineage>
</organism>
<gene>
    <name evidence="1" type="ORF">SISNIDRAFT_482463</name>
</gene>
<evidence type="ECO:0000313" key="1">
    <source>
        <dbReference type="EMBL" id="KZS96664.1"/>
    </source>
</evidence>
<name>A0A164Y7V2_9AGAM</name>
<protein>
    <recommendedName>
        <fullName evidence="3">F-box domain-containing protein</fullName>
    </recommendedName>
</protein>
<sequence>MFAVDTSLITCFAYVSLPSSRAITTYLTSITIIGLPADPLPTTFDIWSTFSHLPNLEKISLLKCRVTIMINNFFLAFKYEPATVLCPRLKGLDLQDSYYDRQVLRDFLRERREEDGVANIEWIRVVEGFFSEEMLEELRGYVKVFVD</sequence>
<proteinExistence type="predicted"/>
<evidence type="ECO:0008006" key="3">
    <source>
        <dbReference type="Google" id="ProtNLM"/>
    </source>
</evidence>
<dbReference type="Proteomes" id="UP000076722">
    <property type="component" value="Unassembled WGS sequence"/>
</dbReference>
<keyword evidence="2" id="KW-1185">Reference proteome</keyword>
<accession>A0A164Y7V2</accession>
<evidence type="ECO:0000313" key="2">
    <source>
        <dbReference type="Proteomes" id="UP000076722"/>
    </source>
</evidence>